<protein>
    <submittedName>
        <fullName evidence="6">Dynein heavy chain family protein</fullName>
    </submittedName>
</protein>
<dbReference type="Pfam" id="PF12774">
    <property type="entry name" value="AAA_6"/>
    <property type="match status" value="1"/>
</dbReference>
<dbReference type="InterPro" id="IPR035706">
    <property type="entry name" value="AAA_9"/>
</dbReference>
<dbReference type="GO" id="GO:0097729">
    <property type="term" value="C:9+2 motile cilium"/>
    <property type="evidence" value="ECO:0007669"/>
    <property type="project" value="TreeGrafter"/>
</dbReference>
<dbReference type="Gene3D" id="3.40.50.300">
    <property type="entry name" value="P-loop containing nucleotide triphosphate hydrolases"/>
    <property type="match status" value="5"/>
</dbReference>
<dbReference type="GO" id="GO:0051959">
    <property type="term" value="F:dynein light intermediate chain binding"/>
    <property type="evidence" value="ECO:0007669"/>
    <property type="project" value="InterPro"/>
</dbReference>
<keyword evidence="7" id="KW-1185">Reference proteome</keyword>
<evidence type="ECO:0000259" key="3">
    <source>
        <dbReference type="Pfam" id="PF12774"/>
    </source>
</evidence>
<dbReference type="OrthoDB" id="10521832at2759"/>
<reference evidence="6" key="1">
    <citation type="submission" date="2016-10" db="EMBL/GenBank/DDBJ databases">
        <authorList>
            <person name="Benchimol M."/>
            <person name="Almeida L.G."/>
            <person name="Vasconcelos A.T."/>
            <person name="Perreira-Neves A."/>
            <person name="Rosa I.A."/>
            <person name="Tasca T."/>
            <person name="Bogo M.R."/>
            <person name="de Souza W."/>
        </authorList>
    </citation>
    <scope>NUCLEOTIDE SEQUENCE [LARGE SCALE GENOMIC DNA]</scope>
    <source>
        <strain evidence="6">K</strain>
    </source>
</reference>
<sequence length="4049" mass="463454">MDDSPKHVEFPSDSSQPFYKSSVRAFSSQKNRSTPSDISLFSTEELSQRTETFDIAQPCLEMNDKVLQEQNPILFAMRNKAVTIRPEVGSPKHRAKTANARLGSSLLQRRPLTALKDPDHVESIEIGKRRIEEERQTISFQEDPVAYFSKRKDGRGHRFIYLVYKGDPKDPYFSPYELDKVPSALIGENFFTMSATGVTHSYPDGTTETMTLSLWAQEKSIFDSIRKLKFFFQYFFWKPFRIWRNFVMQQRYTQLVDKAIGHPFFRNDAFFKQSLEFYQLQLTSYEMLRTLLLTFHSQKKYRLDEFLELSTNNIDKLENDYSDFINMTTQNIKNLYLRISDPTLVQVQDSDFPQIKRRNPNITQLMTLERTKATKRVENTRLVNDEIGRIGSYIRMIDYMLLETLVDGCVKCWKIADANVSQAESMVFQVEVLFDDEGNVAFYPLHDDLLNSISDTLDKSIITLKKLPRIIYQPPLKPFIKGGKLDIAKIMEKGPNFDQIMSCSSILKEIKEHIMKIVSDSYNEAFLFSQSFADFYPIFKLGQIWDVREYVFTRDGRPYTGPIAFEPNENDNSPPDDFLDHPDDQPIVDFVRVANDIELFRQDMKRVDGLRSGAIRGAIYIDSRRLKSILIPIPQRSLMELQELLTNLANRKITQLNQALKYYCQKLKIIPQTLDDYVSFCATLSQTIKVMPVMEEEIYFIDKLYRMFDDFGFIHSQNTVHASFSVFKADQTTAQTVRDEYLEMFTDALKSSLAVIDGLINKFYGKATNIPNTIKDADVESKLPHAQKLCSKIQALKTRVTTVIYQQNVMGVKINNFDNFNNLEFAVTFSVKLYEAIGQWLALNNTMTQQPFSQIDMTKFIIDIKALERITHDLNDIQDKQNYPVLNELMTKIQDTLPFLEQLDMLSKGKMQTRHWNLLFEACDRQSAYHADITIEELMNLGILRARDQISEITATSQGEAELEAEFLNITNYWNRVQMPLADLPTKMNEETLLLGPTEPLLNEIQDTLISLSKMLSLPYVQGIRDAVTNLSTTLENLSHIIEAWQLFQSNWVILLALFSMDEAKSILPHQANRFAGVQRKWTAIARYTLKDPRLFQVCAYPALLEVLNENNTTMESILASLGKFIDAKRFLSPRLCFLSNREVLQIATTNVFPELTATLSKIFMHVKRIDCHENDGGENEHAYKSNNISDLKLFGFIGEDGGVLKFDHAIQCKPQVEIFINQTIESMRLTVKKEIVNSLNYLSQTNDFGEWAVNLTSSCYVALIALYAKFTREIEKCIKILVREQHALDDYELSIIQKIKELKGKITQKNDMKLSTLITQLINFRDNVHKLSEYRGNSSLSIAWSQIPKIRHDPVKYALIFEYLDEKFEQGYEFWGKVPRIIYSPSVNNTLSALTFSWIKNDIPLLNSSVSSGKQLLIRSCACLAGSFAYVARAFPDLNEYMVSRLLFGTVSCGTWTIFTNIDFLPERSLCYLFDNVRSFVSSIKSGNTRIIISTHPAELNKNCRIFLTASSKYFYSENIPPQLKSYVRPIALIAPPMRTVINIRLSSLGIKNHLVLAEQLACSIESISIVINQVYPNPSPVTHSNAIIDEATGYINDYKVDHHFAIAFSCYQRFLPACDETRKNILIQIIYSSFNISECLEDLILKIEDFRHEIINKTIRNAIKIELNQMALDLPITYLCEQVVNLLTLMQQNTFVIIVGPPNSGKTTVLNALTKIFDREDVRKLIQGSKPYQVTPLYPQSDTWTRVFGHAYEDLSTGPMFSYGSFQSAFYHLRNYQCKNTILRLDGRITLELSQYLSQLIGSQTTHRLMLNTLDTFSDDHKMHIVFETSNIGDISPLLLTKCGILVMHNIQIASPISPALPVCRLVFPNIPFARSLKQCLNLVDATHIPLIRSIFNEIAPEVVTRVYHTPNIVCYSGYTKRLESATIILSDILTSYAAIIAMNILFSSGSDPSDDKQVKNAIVISFMRVCTGILESKEIAEFDHWLCEKFDVKIPNNWVGFSVSDPFWNCYNKPALYSMRIDKGKLVPLDFTIIDEPPIYIPRLDNLLPMIVDDLTICHAQILPQLKTCDLLLSSHQNIIIHGPLDSGKSSFLRILLRDRERYHPVFINASDSLDTETIISYIALHTPLLSKTAPAPTSKTYVLIFDGVMKQHTEIIEFIRMIVSEHSIPLNSVNDEKVFEFAKINQFTVIVTTRDYKLLPSRFLVNFCPVQLQQISEMTTTFIAEKILRTYNYDEETAESSVRLALMIISQYPNISKLHDLIQVISSLCFLENKDDHHARLSSILSDSFYITLHRYNTSEIAEKVAFICKSECTDENDTHLVISFLTSESIYYPTYRIDRDTKDFIANIEEHPIIELLEDLRDKVIAFNMNAIEKMVLRFTPHFALEWSLLYRAISCPGQSLILEGRTGSCRYTMTRFIANLCECDFVYIADPTPEELLAFEDRKAVIFGILRDVVSNAALQQKKSVIFMRATKKNEREARILADFVSNSDFLPAFSKGTVEELYGRLAAVHNPTYEQRSSAVRQLVLSMRINIHVIIAKSYDCGYDLDYNGFNRVVFDSSIQRSFCEIACDGIDSTATKKVIGQLAPQIIDLLPHVDEISKKYSCCTHPNNYFDFIDTFAHFVAADYQDISTRHENIQSALNFVTKLDNESHIIDKRLDSLAPTLQRLQVDSESLQSSYTTRKEAIVSRRSKLEKEAKSKTEELKELSVEVKDLEENRDALFPEVTKYLKAVEALTNNDIETIRITAVDPQPSLRLLLEVFCLFLDLPPSWERSGQKLLMDPQFVKIIVTRVNFASINQQLLNNVKPYFDSKELNAAELEKNAPALRVLYDWIKTTCDLTRMSITYDTQKAIYDEKKHALDEYLHQMKIELSSIEQVELSLESENKALIQSEASKVQMEREYQQVDVRKKSIDKIYKGLDTITQQWTTESREFSSKRSKVIGDSLIFAFYMVFCGAMSIENRGKALTALYEKVQQAGIESSYANPLQEVRKKFMLASPPDHIDKIPQAALDAHHASTTLRTPLLIDPDGIVTSYLLNSIKSKKLVVVSQYSSTLDQTVAAAISDGKTLFVTDVDSVNPVILSILPLDLITLEPKMSNEIRVGSKLVTWDKKFKLYLISSAANVNRIPDSLTARVSVIDVSSSSLNVAYEFILETFLEFFQPAMIERRSIERKREFDFYFDKMRLENEVLDIIADISATQQANPKYDYLMDDDILPLLLRAKDAYFKMLTDEPEFVRGDEEIKNAIEPFKNHIQLCYDFWRVMSRDLPKVNKSACFTLQGYVKQINLVFNNNGLRQGNLTADQHSALTGSLITATLSYVSLSLPYADTVFYLFITGFFKRAITSKTDERDLNKVLMHIREEALESQCNFVTSDSTTGDTFERLKYTNVSNLFHFISRFIVEQFGPDYVAYMQPFQADQVIPTNSTTPSIVLCQNSSNSMNINENTFHNSYLTNINDNRSSVILDYISQRCKHENLDVISLTDDLELIRSTRKIIYNAQNRGNWVVLFYTSPNIATASMLCDAYTQMSTTTTNTNFRLIIIASSVKYLPPSMLAKCKRVSIDSFPSIRNSVIELLHHYGLTIKSSLNQHSMKKLSYASSILLSLVNFRHFIQPFGFSCPVKPNQVAISDTITILKFIIDKCPSDFLVSNICEEVKRITFASIPEDHDREIVNNLIDQILTRHTLDDDFSIAPNAKDKSRWIIPQDGPVSSFLQAAQGLPAFANPEVLDISAHMLRNWLLAMWITKPFISYGTPKKNYFDFEFASRKIENISISLPNKIGTGDPVKFSSIFGVFLLTEVEQLNAMIIRMKNDIILIQKEYSLSIVSKKGYLLAKNKIPYNWRKMANHWTTTNLDVFIQFVTSSHKQLVKIMKNKYLATFEVSYFLNPKLLLHSFLLQYAVEDKVPVSSLKYEFSTAESSLFALSQTNKDLPRTLTLKGVYLGNGTFNGDLLELDREPKQPPFKPIDSLVCKVVPSDKENEIQGKTCKIPLYQQALVDIMEFDRSAQDVENGISKNLIWEVEFPTQEDPELFLKSGVSLFCRVPEQIL</sequence>
<feature type="coiled-coil region" evidence="1">
    <location>
        <begin position="2688"/>
        <end position="2722"/>
    </location>
</feature>
<feature type="domain" description="Dynein heavy chain linker" evidence="2">
    <location>
        <begin position="828"/>
        <end position="1238"/>
    </location>
</feature>
<organism evidence="6 7">
    <name type="scientific">Tritrichomonas foetus</name>
    <dbReference type="NCBI Taxonomy" id="1144522"/>
    <lineage>
        <taxon>Eukaryota</taxon>
        <taxon>Metamonada</taxon>
        <taxon>Parabasalia</taxon>
        <taxon>Tritrichomonadida</taxon>
        <taxon>Tritrichomonadidae</taxon>
        <taxon>Tritrichomonas</taxon>
    </lineage>
</organism>
<dbReference type="Gene3D" id="1.20.920.20">
    <property type="match status" value="1"/>
</dbReference>
<dbReference type="Proteomes" id="UP000179807">
    <property type="component" value="Unassembled WGS sequence"/>
</dbReference>
<feature type="domain" description="Dynein heavy chain hydrolytic ATP-binding dynein motor region" evidence="3">
    <location>
        <begin position="1372"/>
        <end position="1709"/>
    </location>
</feature>
<dbReference type="InterPro" id="IPR026983">
    <property type="entry name" value="DHC"/>
</dbReference>
<dbReference type="FunFam" id="1.20.140.100:FF:000008">
    <property type="entry name" value="Dynein heavy chain domain 1"/>
    <property type="match status" value="1"/>
</dbReference>
<evidence type="ECO:0000313" key="6">
    <source>
        <dbReference type="EMBL" id="OHT03622.1"/>
    </source>
</evidence>
<dbReference type="Gene3D" id="3.20.180.20">
    <property type="entry name" value="Dynein heavy chain, N-terminal domain 2"/>
    <property type="match status" value="1"/>
</dbReference>
<dbReference type="InterPro" id="IPR042219">
    <property type="entry name" value="AAA_lid_11_sf"/>
</dbReference>
<dbReference type="GO" id="GO:0030286">
    <property type="term" value="C:dynein complex"/>
    <property type="evidence" value="ECO:0007669"/>
    <property type="project" value="InterPro"/>
</dbReference>
<dbReference type="Pfam" id="PF18199">
    <property type="entry name" value="Dynein_C"/>
    <property type="match status" value="1"/>
</dbReference>
<dbReference type="InterPro" id="IPR041228">
    <property type="entry name" value="Dynein_C"/>
</dbReference>
<name>A0A1J4K1J7_9EUKA</name>
<dbReference type="PANTHER" id="PTHR10676">
    <property type="entry name" value="DYNEIN HEAVY CHAIN FAMILY PROTEIN"/>
    <property type="match status" value="1"/>
</dbReference>
<dbReference type="InterPro" id="IPR013602">
    <property type="entry name" value="Dynein_heavy_linker"/>
</dbReference>
<dbReference type="FunFam" id="3.20.180.20:FF:000006">
    <property type="entry name" value="Dynein heavy chain family protein"/>
    <property type="match status" value="1"/>
</dbReference>
<dbReference type="PANTHER" id="PTHR10676:SF396">
    <property type="entry name" value="DYNEIN AXONEMAL HEAVY CHAIN 1"/>
    <property type="match status" value="1"/>
</dbReference>
<keyword evidence="1" id="KW-0175">Coiled coil</keyword>
<dbReference type="VEuPathDB" id="TrichDB:TRFO_28939"/>
<evidence type="ECO:0000259" key="5">
    <source>
        <dbReference type="Pfam" id="PF18199"/>
    </source>
</evidence>
<dbReference type="FunFam" id="1.20.920.20:FF:000011">
    <property type="entry name" value="Dynein heavy chain domain 1"/>
    <property type="match status" value="1"/>
</dbReference>
<dbReference type="Gene3D" id="1.10.8.720">
    <property type="entry name" value="Region D6 of dynein motor"/>
    <property type="match status" value="1"/>
</dbReference>
<evidence type="ECO:0000259" key="4">
    <source>
        <dbReference type="Pfam" id="PF12781"/>
    </source>
</evidence>
<dbReference type="Gene3D" id="1.10.287.2620">
    <property type="match status" value="1"/>
</dbReference>
<evidence type="ECO:0000313" key="7">
    <source>
        <dbReference type="Proteomes" id="UP000179807"/>
    </source>
</evidence>
<dbReference type="InterPro" id="IPR042228">
    <property type="entry name" value="Dynein_linker_3"/>
</dbReference>
<dbReference type="Gene3D" id="1.20.58.1120">
    <property type="match status" value="1"/>
</dbReference>
<feature type="domain" description="Dynein heavy chain C-terminal" evidence="5">
    <location>
        <begin position="3785"/>
        <end position="4042"/>
    </location>
</feature>
<dbReference type="Pfam" id="PF12781">
    <property type="entry name" value="AAA_9"/>
    <property type="match status" value="1"/>
</dbReference>
<dbReference type="Pfam" id="PF08393">
    <property type="entry name" value="DHC_N2"/>
    <property type="match status" value="1"/>
</dbReference>
<dbReference type="GeneID" id="94841176"/>
<evidence type="ECO:0000256" key="1">
    <source>
        <dbReference type="SAM" id="Coils"/>
    </source>
</evidence>
<dbReference type="GO" id="GO:0060294">
    <property type="term" value="P:cilium movement involved in cell motility"/>
    <property type="evidence" value="ECO:0007669"/>
    <property type="project" value="TreeGrafter"/>
</dbReference>
<dbReference type="GO" id="GO:0045505">
    <property type="term" value="F:dynein intermediate chain binding"/>
    <property type="evidence" value="ECO:0007669"/>
    <property type="project" value="InterPro"/>
</dbReference>
<dbReference type="InterPro" id="IPR027417">
    <property type="entry name" value="P-loop_NTPase"/>
</dbReference>
<evidence type="ECO:0000259" key="2">
    <source>
        <dbReference type="Pfam" id="PF08393"/>
    </source>
</evidence>
<proteinExistence type="predicted"/>
<feature type="domain" description="Dynein heavy chain ATP-binding dynein motor region" evidence="4">
    <location>
        <begin position="3023"/>
        <end position="3198"/>
    </location>
</feature>
<dbReference type="GO" id="GO:0005524">
    <property type="term" value="F:ATP binding"/>
    <property type="evidence" value="ECO:0007669"/>
    <property type="project" value="InterPro"/>
</dbReference>
<accession>A0A1J4K1J7</accession>
<dbReference type="EMBL" id="MLAK01000820">
    <property type="protein sequence ID" value="OHT03622.1"/>
    <property type="molecule type" value="Genomic_DNA"/>
</dbReference>
<dbReference type="SUPFAM" id="SSF52540">
    <property type="entry name" value="P-loop containing nucleoside triphosphate hydrolases"/>
    <property type="match status" value="2"/>
</dbReference>
<dbReference type="InterPro" id="IPR042222">
    <property type="entry name" value="Dynein_2_N"/>
</dbReference>
<gene>
    <name evidence="6" type="ORF">TRFO_28939</name>
</gene>
<dbReference type="RefSeq" id="XP_068356758.1">
    <property type="nucleotide sequence ID" value="XM_068506472.1"/>
</dbReference>
<dbReference type="GO" id="GO:0008569">
    <property type="term" value="F:minus-end-directed microtubule motor activity"/>
    <property type="evidence" value="ECO:0007669"/>
    <property type="project" value="TreeGrafter"/>
</dbReference>
<dbReference type="InterPro" id="IPR035699">
    <property type="entry name" value="AAA_6"/>
</dbReference>
<dbReference type="Gene3D" id="1.20.140.100">
    <property type="entry name" value="Dynein heavy chain, N-terminal domain 2"/>
    <property type="match status" value="1"/>
</dbReference>
<comment type="caution">
    <text evidence="6">The sequence shown here is derived from an EMBL/GenBank/DDBJ whole genome shotgun (WGS) entry which is preliminary data.</text>
</comment>